<dbReference type="Pfam" id="PF14261">
    <property type="entry name" value="DUF4351"/>
    <property type="match status" value="1"/>
</dbReference>
<dbReference type="EMBL" id="JACJFM010000005">
    <property type="protein sequence ID" value="MBB1486194.1"/>
    <property type="molecule type" value="Genomic_DNA"/>
</dbReference>
<gene>
    <name evidence="2" type="ORF">H4O21_06195</name>
</gene>
<reference evidence="2 3" key="1">
    <citation type="submission" date="2020-08" db="EMBL/GenBank/DDBJ databases">
        <title>Oceanospirillum sp. nov. isolated from marine sediment.</title>
        <authorList>
            <person name="Ji X."/>
        </authorList>
    </citation>
    <scope>NUCLEOTIDE SEQUENCE [LARGE SCALE GENOMIC DNA]</scope>
    <source>
        <strain evidence="2 3">D5</strain>
    </source>
</reference>
<dbReference type="PANTHER" id="PTHR35586">
    <property type="entry name" value="SLL1691 PROTEIN"/>
    <property type="match status" value="1"/>
</dbReference>
<feature type="domain" description="DUF4351" evidence="1">
    <location>
        <begin position="111"/>
        <end position="155"/>
    </location>
</feature>
<sequence>MIEQRDRHQPEVRLGKELQLNLIEMRKADKLNLSSGALNAWITFFEHWQEELIMADIAYQPVKDALQRVKDLSADEEAQRMAFVRERARYEEASLLKDATDNGMEKGIEIGERKGQIELLTRLLNRRFGELPDWVSDKLESAETEDLAQWSENILFADTLEPVFEPTPDP</sequence>
<evidence type="ECO:0000259" key="1">
    <source>
        <dbReference type="Pfam" id="PF14261"/>
    </source>
</evidence>
<dbReference type="PANTHER" id="PTHR35586:SF1">
    <property type="entry name" value="SLL1691 PROTEIN"/>
    <property type="match status" value="1"/>
</dbReference>
<accession>A0A839INC4</accession>
<protein>
    <submittedName>
        <fullName evidence="2">DUF4351 domain-containing protein</fullName>
    </submittedName>
</protein>
<proteinExistence type="predicted"/>
<dbReference type="InterPro" id="IPR025587">
    <property type="entry name" value="DUF4351"/>
</dbReference>
<keyword evidence="3" id="KW-1185">Reference proteome</keyword>
<name>A0A839INC4_9GAMM</name>
<dbReference type="AlphaFoldDB" id="A0A839INC4"/>
<organism evidence="2 3">
    <name type="scientific">Oceanospirillum sediminis</name>
    <dbReference type="NCBI Taxonomy" id="2760088"/>
    <lineage>
        <taxon>Bacteria</taxon>
        <taxon>Pseudomonadati</taxon>
        <taxon>Pseudomonadota</taxon>
        <taxon>Gammaproteobacteria</taxon>
        <taxon>Oceanospirillales</taxon>
        <taxon>Oceanospirillaceae</taxon>
        <taxon>Oceanospirillum</taxon>
    </lineage>
</organism>
<evidence type="ECO:0000313" key="2">
    <source>
        <dbReference type="EMBL" id="MBB1486194.1"/>
    </source>
</evidence>
<dbReference type="Proteomes" id="UP000565262">
    <property type="component" value="Unassembled WGS sequence"/>
</dbReference>
<comment type="caution">
    <text evidence="2">The sequence shown here is derived from an EMBL/GenBank/DDBJ whole genome shotgun (WGS) entry which is preliminary data.</text>
</comment>
<evidence type="ECO:0000313" key="3">
    <source>
        <dbReference type="Proteomes" id="UP000565262"/>
    </source>
</evidence>
<dbReference type="RefSeq" id="WP_182807973.1">
    <property type="nucleotide sequence ID" value="NZ_JACJFM010000005.1"/>
</dbReference>